<keyword evidence="4" id="KW-1185">Reference proteome</keyword>
<evidence type="ECO:0000313" key="4">
    <source>
        <dbReference type="Proteomes" id="UP000790347"/>
    </source>
</evidence>
<protein>
    <submittedName>
        <fullName evidence="3">Uncharacterized protein</fullName>
    </submittedName>
</protein>
<keyword evidence="2" id="KW-0732">Signal</keyword>
<reference evidence="3" key="1">
    <citation type="submission" date="2013-05" db="EMBL/GenBank/DDBJ databases">
        <authorList>
            <person name="Yim A.K.Y."/>
            <person name="Chan T.F."/>
            <person name="Ji K.M."/>
            <person name="Liu X.Y."/>
            <person name="Zhou J.W."/>
            <person name="Li R.Q."/>
            <person name="Yang K.Y."/>
            <person name="Li J."/>
            <person name="Li M."/>
            <person name="Law P.T.W."/>
            <person name="Wu Y.L."/>
            <person name="Cai Z.L."/>
            <person name="Qin H."/>
            <person name="Bao Y."/>
            <person name="Leung R.K.K."/>
            <person name="Ng P.K.S."/>
            <person name="Zou J."/>
            <person name="Zhong X.J."/>
            <person name="Ran P.X."/>
            <person name="Zhong N.S."/>
            <person name="Liu Z.G."/>
            <person name="Tsui S.K.W."/>
        </authorList>
    </citation>
    <scope>NUCLEOTIDE SEQUENCE</scope>
    <source>
        <strain evidence="3">Derf</strain>
        <tissue evidence="3">Whole organism</tissue>
    </source>
</reference>
<organism evidence="3 4">
    <name type="scientific">Dermatophagoides farinae</name>
    <name type="common">American house dust mite</name>
    <dbReference type="NCBI Taxonomy" id="6954"/>
    <lineage>
        <taxon>Eukaryota</taxon>
        <taxon>Metazoa</taxon>
        <taxon>Ecdysozoa</taxon>
        <taxon>Arthropoda</taxon>
        <taxon>Chelicerata</taxon>
        <taxon>Arachnida</taxon>
        <taxon>Acari</taxon>
        <taxon>Acariformes</taxon>
        <taxon>Sarcoptiformes</taxon>
        <taxon>Astigmata</taxon>
        <taxon>Psoroptidia</taxon>
        <taxon>Analgoidea</taxon>
        <taxon>Pyroglyphidae</taxon>
        <taxon>Dermatophagoidinae</taxon>
        <taxon>Dermatophagoides</taxon>
    </lineage>
</organism>
<sequence length="63" mass="7222">MTTIIRVVMMIKFVEVEAAVENNAGWLVGWSIEWRMEKSTTTTTKVKGRHGSHHTHVIRDDVT</sequence>
<dbReference type="Proteomes" id="UP000790347">
    <property type="component" value="Unassembled WGS sequence"/>
</dbReference>
<dbReference type="EMBL" id="ASGP02000006">
    <property type="protein sequence ID" value="KAH9502041.1"/>
    <property type="molecule type" value="Genomic_DNA"/>
</dbReference>
<proteinExistence type="predicted"/>
<feature type="compositionally biased region" description="Basic residues" evidence="1">
    <location>
        <begin position="46"/>
        <end position="56"/>
    </location>
</feature>
<evidence type="ECO:0000313" key="3">
    <source>
        <dbReference type="EMBL" id="KAH9502041.1"/>
    </source>
</evidence>
<reference evidence="3" key="2">
    <citation type="journal article" date="2022" name="Res Sq">
        <title>Comparative Genomics Reveals Insights into the Divergent Evolution of Astigmatic Mites and Household Pest Adaptations.</title>
        <authorList>
            <person name="Xiong Q."/>
            <person name="Wan A.T.-Y."/>
            <person name="Liu X.-Y."/>
            <person name="Fung C.S.-H."/>
            <person name="Xiao X."/>
            <person name="Malainual N."/>
            <person name="Hou J."/>
            <person name="Wang L."/>
            <person name="Wang M."/>
            <person name="Yang K."/>
            <person name="Cui Y."/>
            <person name="Leung E."/>
            <person name="Nong W."/>
            <person name="Shin S.-K."/>
            <person name="Au S."/>
            <person name="Jeong K.Y."/>
            <person name="Chew F.T."/>
            <person name="Hui J."/>
            <person name="Leung T.F."/>
            <person name="Tungtrongchitr A."/>
            <person name="Zhong N."/>
            <person name="Liu Z."/>
            <person name="Tsui S."/>
        </authorList>
    </citation>
    <scope>NUCLEOTIDE SEQUENCE</scope>
    <source>
        <strain evidence="3">Derf</strain>
        <tissue evidence="3">Whole organism</tissue>
    </source>
</reference>
<feature type="region of interest" description="Disordered" evidence="1">
    <location>
        <begin position="43"/>
        <end position="63"/>
    </location>
</feature>
<feature type="chain" id="PRO_5037456673" evidence="2">
    <location>
        <begin position="19"/>
        <end position="63"/>
    </location>
</feature>
<accession>A0A922HT01</accession>
<feature type="signal peptide" evidence="2">
    <location>
        <begin position="1"/>
        <end position="18"/>
    </location>
</feature>
<dbReference type="AlphaFoldDB" id="A0A922HT01"/>
<comment type="caution">
    <text evidence="3">The sequence shown here is derived from an EMBL/GenBank/DDBJ whole genome shotgun (WGS) entry which is preliminary data.</text>
</comment>
<name>A0A922HT01_DERFA</name>
<gene>
    <name evidence="3" type="ORF">DERF_012840</name>
</gene>
<evidence type="ECO:0000256" key="2">
    <source>
        <dbReference type="SAM" id="SignalP"/>
    </source>
</evidence>
<evidence type="ECO:0000256" key="1">
    <source>
        <dbReference type="SAM" id="MobiDB-lite"/>
    </source>
</evidence>